<evidence type="ECO:0000256" key="1">
    <source>
        <dbReference type="ARBA" id="ARBA00008857"/>
    </source>
</evidence>
<dbReference type="InterPro" id="IPR050090">
    <property type="entry name" value="Tyrosine_recombinase_XerCD"/>
</dbReference>
<dbReference type="CDD" id="cd01189">
    <property type="entry name" value="INT_ICEBs1_C_like"/>
    <property type="match status" value="1"/>
</dbReference>
<accession>V8AS74</accession>
<evidence type="ECO:0000256" key="2">
    <source>
        <dbReference type="ARBA" id="ARBA00022908"/>
    </source>
</evidence>
<dbReference type="PATRIC" id="fig|1380772.3.peg.466"/>
<gene>
    <name evidence="6" type="ORF">N568_0102385</name>
</gene>
<dbReference type="GO" id="GO:0015074">
    <property type="term" value="P:DNA integration"/>
    <property type="evidence" value="ECO:0007669"/>
    <property type="project" value="UniProtKB-KW"/>
</dbReference>
<evidence type="ECO:0000313" key="6">
    <source>
        <dbReference type="EMBL" id="ETD05417.1"/>
    </source>
</evidence>
<dbReference type="InterPro" id="IPR002104">
    <property type="entry name" value="Integrase_catalytic"/>
</dbReference>
<dbReference type="InterPro" id="IPR004107">
    <property type="entry name" value="Integrase_SAM-like_N"/>
</dbReference>
<evidence type="ECO:0000256" key="3">
    <source>
        <dbReference type="ARBA" id="ARBA00023125"/>
    </source>
</evidence>
<dbReference type="GO" id="GO:0003677">
    <property type="term" value="F:DNA binding"/>
    <property type="evidence" value="ECO:0007669"/>
    <property type="project" value="UniProtKB-KW"/>
</dbReference>
<reference evidence="6 7" key="1">
    <citation type="submission" date="2013-07" db="EMBL/GenBank/DDBJ databases">
        <title>Isolation of Lactococcus garvieae strain TRF1 from the fecal material of a timber rattlesnake.</title>
        <authorList>
            <person name="McLaughlin R.W."/>
            <person name="Cochran P.A."/>
            <person name="Dowd S.E."/>
        </authorList>
    </citation>
    <scope>NUCLEOTIDE SEQUENCE [LARGE SCALE GENOMIC DNA]</scope>
    <source>
        <strain evidence="6 7">TRF1</strain>
    </source>
</reference>
<dbReference type="GO" id="GO:0006310">
    <property type="term" value="P:DNA recombination"/>
    <property type="evidence" value="ECO:0007669"/>
    <property type="project" value="UniProtKB-KW"/>
</dbReference>
<keyword evidence="3" id="KW-0238">DNA-binding</keyword>
<keyword evidence="4" id="KW-0233">DNA recombination</keyword>
<dbReference type="AlphaFoldDB" id="V8AS74"/>
<dbReference type="InterPro" id="IPR011010">
    <property type="entry name" value="DNA_brk_join_enz"/>
</dbReference>
<dbReference type="Proteomes" id="UP000018692">
    <property type="component" value="Unassembled WGS sequence"/>
</dbReference>
<dbReference type="InterPro" id="IPR010998">
    <property type="entry name" value="Integrase_recombinase_N"/>
</dbReference>
<evidence type="ECO:0000313" key="7">
    <source>
        <dbReference type="Proteomes" id="UP000018692"/>
    </source>
</evidence>
<dbReference type="PANTHER" id="PTHR30349">
    <property type="entry name" value="PHAGE INTEGRASE-RELATED"/>
    <property type="match status" value="1"/>
</dbReference>
<evidence type="ECO:0000256" key="4">
    <source>
        <dbReference type="ARBA" id="ARBA00023172"/>
    </source>
</evidence>
<dbReference type="EMBL" id="AVFE01000005">
    <property type="protein sequence ID" value="ETD05417.1"/>
    <property type="molecule type" value="Genomic_DNA"/>
</dbReference>
<dbReference type="Gene3D" id="1.10.443.10">
    <property type="entry name" value="Intergrase catalytic core"/>
    <property type="match status" value="1"/>
</dbReference>
<sequence>MTPKKFQKKNGDTVYKANIYLGIDSLTGKKAKTTITAPTLKKLKILAKQKSNQFEQNNNTLRKTHKIVTFEELANLWKESYRITVKQNTWQLMLGRLEKYILPELGSIQVDKITPHMIQLIVNRWAHNANNVKDKRTIGARKDYSDMLALIKRILHHGFALGIIDNNPASLVKAPKLLKKAPLPIKYWTDEQIKQLFLYMDSTEQDDNIYFDRVLFKFLLATGLRIGEAYALEWSDIDLENNTVYVNKTMVKGKILQDTPKTDSGVREVPIDSPTSSMLVKYQQKQRELFLKSQMRTSVVFADNFGKHRSINTRRYTLGRICEKAGIPVLGFHAFRHTHASILINNGADFKQLQHRLGHASIQMTMDIYGHLSPSKAREVTTIFEKAVSNL</sequence>
<evidence type="ECO:0000259" key="5">
    <source>
        <dbReference type="PROSITE" id="PS51898"/>
    </source>
</evidence>
<dbReference type="InterPro" id="IPR013762">
    <property type="entry name" value="Integrase-like_cat_sf"/>
</dbReference>
<name>V8AS74_9LACT</name>
<keyword evidence="2" id="KW-0229">DNA integration</keyword>
<dbReference type="PANTHER" id="PTHR30349:SF64">
    <property type="entry name" value="PROPHAGE INTEGRASE INTD-RELATED"/>
    <property type="match status" value="1"/>
</dbReference>
<dbReference type="PROSITE" id="PS51898">
    <property type="entry name" value="TYR_RECOMBINASE"/>
    <property type="match status" value="1"/>
</dbReference>
<proteinExistence type="inferred from homology"/>
<comment type="similarity">
    <text evidence="1">Belongs to the 'phage' integrase family.</text>
</comment>
<protein>
    <recommendedName>
        <fullName evidence="5">Tyr recombinase domain-containing protein</fullName>
    </recommendedName>
</protein>
<dbReference type="Pfam" id="PF00589">
    <property type="entry name" value="Phage_integrase"/>
    <property type="match status" value="1"/>
</dbReference>
<dbReference type="Gene3D" id="1.10.150.130">
    <property type="match status" value="1"/>
</dbReference>
<organism evidence="6 7">
    <name type="scientific">Lactococcus garvieae TRF1</name>
    <dbReference type="NCBI Taxonomy" id="1380772"/>
    <lineage>
        <taxon>Bacteria</taxon>
        <taxon>Bacillati</taxon>
        <taxon>Bacillota</taxon>
        <taxon>Bacilli</taxon>
        <taxon>Lactobacillales</taxon>
        <taxon>Streptococcaceae</taxon>
        <taxon>Lactococcus</taxon>
    </lineage>
</organism>
<feature type="domain" description="Tyr recombinase" evidence="5">
    <location>
        <begin position="183"/>
        <end position="382"/>
    </location>
</feature>
<dbReference type="SUPFAM" id="SSF56349">
    <property type="entry name" value="DNA breaking-rejoining enzymes"/>
    <property type="match status" value="1"/>
</dbReference>
<comment type="caution">
    <text evidence="6">The sequence shown here is derived from an EMBL/GenBank/DDBJ whole genome shotgun (WGS) entry which is preliminary data.</text>
</comment>
<dbReference type="Pfam" id="PF14659">
    <property type="entry name" value="Phage_int_SAM_3"/>
    <property type="match status" value="1"/>
</dbReference>